<dbReference type="EMBL" id="BAUV01000023">
    <property type="protein sequence ID" value="GAE35799.1"/>
    <property type="molecule type" value="Genomic_DNA"/>
</dbReference>
<comment type="caution">
    <text evidence="4">The sequence shown here is derived from an EMBL/GenBank/DDBJ whole genome shotgun (WGS) entry which is preliminary data.</text>
</comment>
<dbReference type="PANTHER" id="PTHR12526">
    <property type="entry name" value="GLYCOSYLTRANSFERASE"/>
    <property type="match status" value="1"/>
</dbReference>
<evidence type="ECO:0000256" key="1">
    <source>
        <dbReference type="ARBA" id="ARBA00022676"/>
    </source>
</evidence>
<protein>
    <submittedName>
        <fullName evidence="4">Glycosyltransferase</fullName>
    </submittedName>
</protein>
<dbReference type="Gene3D" id="3.40.50.2000">
    <property type="entry name" value="Glycogen Phosphorylase B"/>
    <property type="match status" value="2"/>
</dbReference>
<keyword evidence="5" id="KW-1185">Reference proteome</keyword>
<dbReference type="InterPro" id="IPR001296">
    <property type="entry name" value="Glyco_trans_1"/>
</dbReference>
<accession>W4QWV2</accession>
<keyword evidence="2 4" id="KW-0808">Transferase</keyword>
<dbReference type="RefSeq" id="WP_235715001.1">
    <property type="nucleotide sequence ID" value="NZ_BAUV01000023.1"/>
</dbReference>
<dbReference type="PANTHER" id="PTHR12526:SF629">
    <property type="entry name" value="TEICHURONIC ACID BIOSYNTHESIS GLYCOSYLTRANSFERASE TUAH-RELATED"/>
    <property type="match status" value="1"/>
</dbReference>
<evidence type="ECO:0000259" key="3">
    <source>
        <dbReference type="Pfam" id="PF00534"/>
    </source>
</evidence>
<keyword evidence="1" id="KW-0328">Glycosyltransferase</keyword>
<dbReference type="GO" id="GO:0016757">
    <property type="term" value="F:glycosyltransferase activity"/>
    <property type="evidence" value="ECO:0007669"/>
    <property type="project" value="UniProtKB-KW"/>
</dbReference>
<dbReference type="Proteomes" id="UP000018896">
    <property type="component" value="Unassembled WGS sequence"/>
</dbReference>
<dbReference type="SUPFAM" id="SSF53756">
    <property type="entry name" value="UDP-Glycosyltransferase/glycogen phosphorylase"/>
    <property type="match status" value="1"/>
</dbReference>
<name>W4QWV2_HALA3</name>
<evidence type="ECO:0000313" key="5">
    <source>
        <dbReference type="Proteomes" id="UP000018896"/>
    </source>
</evidence>
<evidence type="ECO:0000256" key="2">
    <source>
        <dbReference type="ARBA" id="ARBA00022679"/>
    </source>
</evidence>
<evidence type="ECO:0000313" key="4">
    <source>
        <dbReference type="EMBL" id="GAE35799.1"/>
    </source>
</evidence>
<sequence>MKVVHITTVHQPFDTRIFHKECTSLAQAGFDVSLIVTDNKEIKESVINKVKLHPIKKYNNRFLRFVLGSYHAYKVARTLNAAIYHIHDPELLMIGKLLKKKDTIIIYDVHEDYETSIKQKPYLPRSIRLVLAKLFRLIERNLSKEMETCLAEKYYSRNFPNGLFLLNYPLIDKKQGFVKSENTGSNRNFELIYTGNVTEDRGAFHHANIINIHPEVSVQIVGSCSVELANKLAETANNSTRLEIEGINTYVPRETIDARYTDRPKLAGLALFPYTEHYAEKELTKFFEYMKAGIPILCSDFPSWKEFVLKHRCGIAVNPNQPEQIKEAIDFLISNPEQAKAMGKNGQRAILEGLNWETEKDKLVQWYKGLLDPI</sequence>
<feature type="domain" description="Glycosyl transferase family 1" evidence="3">
    <location>
        <begin position="212"/>
        <end position="348"/>
    </location>
</feature>
<dbReference type="eggNOG" id="COG0438">
    <property type="taxonomic scope" value="Bacteria"/>
</dbReference>
<dbReference type="Pfam" id="PF00534">
    <property type="entry name" value="Glycos_transf_1"/>
    <property type="match status" value="1"/>
</dbReference>
<dbReference type="STRING" id="1236973.JCM9157_2936"/>
<dbReference type="AlphaFoldDB" id="W4QWV2"/>
<gene>
    <name evidence="4" type="ORF">JCM9157_2936</name>
</gene>
<reference evidence="4 5" key="1">
    <citation type="journal article" date="2014" name="Genome Announc.">
        <title>Draft Genome Sequences of Three Alkaliphilic Bacillus Strains, Bacillus wakoensis JCM 9140T, Bacillus akibai JCM 9157T, and Bacillus hemicellulosilyticus JCM 9152T.</title>
        <authorList>
            <person name="Yuki M."/>
            <person name="Oshima K."/>
            <person name="Suda W."/>
            <person name="Oshida Y."/>
            <person name="Kitamura K."/>
            <person name="Iida T."/>
            <person name="Hattori M."/>
            <person name="Ohkuma M."/>
        </authorList>
    </citation>
    <scope>NUCLEOTIDE SEQUENCE [LARGE SCALE GENOMIC DNA]</scope>
    <source>
        <strain evidence="4 5">JCM 9157</strain>
    </source>
</reference>
<proteinExistence type="predicted"/>
<organism evidence="4 5">
    <name type="scientific">Halalkalibacter akibai (strain ATCC 43226 / DSM 21942 / CIP 109018 / JCM 9157 / 1139)</name>
    <name type="common">Bacillus akibai</name>
    <dbReference type="NCBI Taxonomy" id="1236973"/>
    <lineage>
        <taxon>Bacteria</taxon>
        <taxon>Bacillati</taxon>
        <taxon>Bacillota</taxon>
        <taxon>Bacilli</taxon>
        <taxon>Bacillales</taxon>
        <taxon>Bacillaceae</taxon>
        <taxon>Halalkalibacter</taxon>
    </lineage>
</organism>